<evidence type="ECO:0000313" key="4">
    <source>
        <dbReference type="Proteomes" id="UP000002630"/>
    </source>
</evidence>
<dbReference type="EMBL" id="FN648496">
    <property type="protein sequence ID" value="CBJ32108.1"/>
    <property type="molecule type" value="Genomic_DNA"/>
</dbReference>
<feature type="domain" description="ATPase of the ABC class C-terminal" evidence="2">
    <location>
        <begin position="225"/>
        <end position="392"/>
    </location>
</feature>
<proteinExistence type="predicted"/>
<feature type="compositionally biased region" description="Gly residues" evidence="1">
    <location>
        <begin position="417"/>
        <end position="429"/>
    </location>
</feature>
<feature type="compositionally biased region" description="Low complexity" evidence="1">
    <location>
        <begin position="430"/>
        <end position="441"/>
    </location>
</feature>
<evidence type="ECO:0000313" key="3">
    <source>
        <dbReference type="EMBL" id="CBJ32108.1"/>
    </source>
</evidence>
<name>D7FWM0_ECTSI</name>
<dbReference type="OrthoDB" id="189459at2759"/>
<accession>D7FWM0</accession>
<feature type="region of interest" description="Disordered" evidence="1">
    <location>
        <begin position="79"/>
        <end position="104"/>
    </location>
</feature>
<dbReference type="PANTHER" id="PTHR38149">
    <property type="entry name" value="ATPASE"/>
    <property type="match status" value="1"/>
</dbReference>
<organism evidence="3 4">
    <name type="scientific">Ectocarpus siliculosus</name>
    <name type="common">Brown alga</name>
    <name type="synonym">Conferva siliculosa</name>
    <dbReference type="NCBI Taxonomy" id="2880"/>
    <lineage>
        <taxon>Eukaryota</taxon>
        <taxon>Sar</taxon>
        <taxon>Stramenopiles</taxon>
        <taxon>Ochrophyta</taxon>
        <taxon>PX clade</taxon>
        <taxon>Phaeophyceae</taxon>
        <taxon>Ectocarpales</taxon>
        <taxon>Ectocarpaceae</taxon>
        <taxon>Ectocarpus</taxon>
    </lineage>
</organism>
<dbReference type="AlphaFoldDB" id="D7FWM0"/>
<keyword evidence="4" id="KW-1185">Reference proteome</keyword>
<sequence length="500" mass="50307">MSPQSSPEALSSRVPASLEEALVKLRHDDHQLHFGHDDHPWCWDLGQGLGITLLRTAMRDAPARLAATATASATALPDACFHSTPSSPPPPLPPTAATNPAGNRTGQPVALCDFLARRLHAAIAAASPAASSHGIRSDYDSEAVGQFVLETNRAAVSAATGAVSVVFEVLPARGGGGGGARQLCGGAQEQQQDRGRGAEMAEVLRGIVKQALLGSVHPGGGLDAAAARAHVESVEDQRHLRRLVAASDGVAFVADGCVLPRRGGSDDRPMEISRGAVPFRSPESLRGEFRLPHRGVVKGMLVPRGVTVIVGGGYHGKSTLLRALAVGVYDKVPGDGRELAVADPGAVTIRAEDGRPVSAVDISPFISSLPSAVAAPPARAAPVGGVASAAASENTTAAGGGGAAVGGAEGGTAETNGGSGSGSGGGGEGVTTERFSTGAASGSTSQAANVVEALEAGATALLLDEDTCAGNFMIRDSRMRAMVSHEPITPVVGIGVVSTQ</sequence>
<evidence type="ECO:0000256" key="1">
    <source>
        <dbReference type="SAM" id="MobiDB-lite"/>
    </source>
</evidence>
<dbReference type="PANTHER" id="PTHR38149:SF1">
    <property type="entry name" value="ATPASE"/>
    <property type="match status" value="1"/>
</dbReference>
<feature type="domain" description="ATPase of the ABC class C-terminal" evidence="2">
    <location>
        <begin position="429"/>
        <end position="492"/>
    </location>
</feature>
<dbReference type="InParanoid" id="D7FWM0"/>
<dbReference type="Pfam" id="PF09818">
    <property type="entry name" value="ABC_ATPase"/>
    <property type="match status" value="2"/>
</dbReference>
<dbReference type="eggNOG" id="ENOG502QT9W">
    <property type="taxonomic scope" value="Eukaryota"/>
</dbReference>
<dbReference type="Proteomes" id="UP000002630">
    <property type="component" value="Linkage Group LG23"/>
</dbReference>
<feature type="region of interest" description="Disordered" evidence="1">
    <location>
        <begin position="395"/>
        <end position="441"/>
    </location>
</feature>
<reference evidence="3 4" key="1">
    <citation type="journal article" date="2010" name="Nature">
        <title>The Ectocarpus genome and the independent evolution of multicellularity in brown algae.</title>
        <authorList>
            <person name="Cock J.M."/>
            <person name="Sterck L."/>
            <person name="Rouze P."/>
            <person name="Scornet D."/>
            <person name="Allen A.E."/>
            <person name="Amoutzias G."/>
            <person name="Anthouard V."/>
            <person name="Artiguenave F."/>
            <person name="Aury J.M."/>
            <person name="Badger J.H."/>
            <person name="Beszteri B."/>
            <person name="Billiau K."/>
            <person name="Bonnet E."/>
            <person name="Bothwell J.H."/>
            <person name="Bowler C."/>
            <person name="Boyen C."/>
            <person name="Brownlee C."/>
            <person name="Carrano C.J."/>
            <person name="Charrier B."/>
            <person name="Cho G.Y."/>
            <person name="Coelho S.M."/>
            <person name="Collen J."/>
            <person name="Corre E."/>
            <person name="Da Silva C."/>
            <person name="Delage L."/>
            <person name="Delaroque N."/>
            <person name="Dittami S.M."/>
            <person name="Doulbeau S."/>
            <person name="Elias M."/>
            <person name="Farnham G."/>
            <person name="Gachon C.M."/>
            <person name="Gschloessl B."/>
            <person name="Heesch S."/>
            <person name="Jabbari K."/>
            <person name="Jubin C."/>
            <person name="Kawai H."/>
            <person name="Kimura K."/>
            <person name="Kloareg B."/>
            <person name="Kupper F.C."/>
            <person name="Lang D."/>
            <person name="Le Bail A."/>
            <person name="Leblanc C."/>
            <person name="Lerouge P."/>
            <person name="Lohr M."/>
            <person name="Lopez P.J."/>
            <person name="Martens C."/>
            <person name="Maumus F."/>
            <person name="Michel G."/>
            <person name="Miranda-Saavedra D."/>
            <person name="Morales J."/>
            <person name="Moreau H."/>
            <person name="Motomura T."/>
            <person name="Nagasato C."/>
            <person name="Napoli C.A."/>
            <person name="Nelson D.R."/>
            <person name="Nyvall-Collen P."/>
            <person name="Peters A.F."/>
            <person name="Pommier C."/>
            <person name="Potin P."/>
            <person name="Poulain J."/>
            <person name="Quesneville H."/>
            <person name="Read B."/>
            <person name="Rensing S.A."/>
            <person name="Ritter A."/>
            <person name="Rousvoal S."/>
            <person name="Samanta M."/>
            <person name="Samson G."/>
            <person name="Schroeder D.C."/>
            <person name="Segurens B."/>
            <person name="Strittmatter M."/>
            <person name="Tonon T."/>
            <person name="Tregear J.W."/>
            <person name="Valentin K."/>
            <person name="von Dassow P."/>
            <person name="Yamagishi T."/>
            <person name="Van de Peer Y."/>
            <person name="Wincker P."/>
        </authorList>
    </citation>
    <scope>NUCLEOTIDE SEQUENCE [LARGE SCALE GENOMIC DNA]</scope>
    <source>
        <strain evidence="4">Ec32 / CCAP1310/4</strain>
    </source>
</reference>
<protein>
    <recommendedName>
        <fullName evidence="2">ATPase of the ABC class C-terminal domain-containing protein</fullName>
    </recommendedName>
</protein>
<dbReference type="InterPro" id="IPR046834">
    <property type="entry name" value="ABC_ATPase_C"/>
</dbReference>
<dbReference type="EMBL" id="FN649748">
    <property type="protein sequence ID" value="CBJ32108.1"/>
    <property type="molecule type" value="Genomic_DNA"/>
</dbReference>
<gene>
    <name evidence="3" type="ORF">Esi_0308_0031</name>
</gene>
<evidence type="ECO:0000259" key="2">
    <source>
        <dbReference type="Pfam" id="PF09818"/>
    </source>
</evidence>
<dbReference type="InterPro" id="IPR019195">
    <property type="entry name" value="ABC_ATPase_put"/>
</dbReference>
<feature type="compositionally biased region" description="Gly residues" evidence="1">
    <location>
        <begin position="398"/>
        <end position="410"/>
    </location>
</feature>